<reference evidence="2 3" key="1">
    <citation type="journal article" date="2021" name="J. Hered.">
        <title>A chromosome-level genome assembly of the parasitoid wasp, Cotesia glomerata (Hymenoptera: Braconidae).</title>
        <authorList>
            <person name="Pinto B.J."/>
            <person name="Weis J.J."/>
            <person name="Gamble T."/>
            <person name="Ode P.J."/>
            <person name="Paul R."/>
            <person name="Zaspel J.M."/>
        </authorList>
    </citation>
    <scope>NUCLEOTIDE SEQUENCE [LARGE SCALE GENOMIC DNA]</scope>
    <source>
        <strain evidence="2">CgM1</strain>
    </source>
</reference>
<gene>
    <name evidence="2" type="ORF">KQX54_011728</name>
</gene>
<protein>
    <submittedName>
        <fullName evidence="2">Uncharacterized protein</fullName>
    </submittedName>
</protein>
<organism evidence="2 3">
    <name type="scientific">Cotesia glomerata</name>
    <name type="common">Lepidopteran parasitic wasp</name>
    <name type="synonym">Apanteles glomeratus</name>
    <dbReference type="NCBI Taxonomy" id="32391"/>
    <lineage>
        <taxon>Eukaryota</taxon>
        <taxon>Metazoa</taxon>
        <taxon>Ecdysozoa</taxon>
        <taxon>Arthropoda</taxon>
        <taxon>Hexapoda</taxon>
        <taxon>Insecta</taxon>
        <taxon>Pterygota</taxon>
        <taxon>Neoptera</taxon>
        <taxon>Endopterygota</taxon>
        <taxon>Hymenoptera</taxon>
        <taxon>Apocrita</taxon>
        <taxon>Ichneumonoidea</taxon>
        <taxon>Braconidae</taxon>
        <taxon>Microgastrinae</taxon>
        <taxon>Cotesia</taxon>
    </lineage>
</organism>
<name>A0AAV7IG65_COTGL</name>
<keyword evidence="1" id="KW-0175">Coiled coil</keyword>
<evidence type="ECO:0000313" key="3">
    <source>
        <dbReference type="Proteomes" id="UP000826195"/>
    </source>
</evidence>
<dbReference type="EMBL" id="JAHXZJ010001492">
    <property type="protein sequence ID" value="KAH0552533.1"/>
    <property type="molecule type" value="Genomic_DNA"/>
</dbReference>
<dbReference type="AlphaFoldDB" id="A0AAV7IG65"/>
<evidence type="ECO:0000256" key="1">
    <source>
        <dbReference type="SAM" id="Coils"/>
    </source>
</evidence>
<dbReference type="Proteomes" id="UP000826195">
    <property type="component" value="Unassembled WGS sequence"/>
</dbReference>
<comment type="caution">
    <text evidence="2">The sequence shown here is derived from an EMBL/GenBank/DDBJ whole genome shotgun (WGS) entry which is preliminary data.</text>
</comment>
<keyword evidence="3" id="KW-1185">Reference proteome</keyword>
<proteinExistence type="predicted"/>
<sequence length="116" mass="13284">MNQSKPAATDNDSTQLKTKVKQLQRQIDVKNKMIIVKDDQIKQLKKKYDDAMNLNHRLQLQVIDGQRSAVGIQRNFSGLKIVLVGSSAGYPNILKVISQNCKKYFSLLIRHIYQKV</sequence>
<feature type="coiled-coil region" evidence="1">
    <location>
        <begin position="13"/>
        <end position="61"/>
    </location>
</feature>
<accession>A0AAV7IG65</accession>
<evidence type="ECO:0000313" key="2">
    <source>
        <dbReference type="EMBL" id="KAH0552533.1"/>
    </source>
</evidence>